<dbReference type="Proteomes" id="UP001515683">
    <property type="component" value="Unassembled WGS sequence"/>
</dbReference>
<organism evidence="3 4">
    <name type="scientific">Candidatus Pantoea multigeneris</name>
    <dbReference type="NCBI Taxonomy" id="2608357"/>
    <lineage>
        <taxon>Bacteria</taxon>
        <taxon>Pseudomonadati</taxon>
        <taxon>Pseudomonadota</taxon>
        <taxon>Gammaproteobacteria</taxon>
        <taxon>Enterobacterales</taxon>
        <taxon>Erwiniaceae</taxon>
        <taxon>Pantoea</taxon>
    </lineage>
</organism>
<feature type="domain" description="DUF883" evidence="2">
    <location>
        <begin position="57"/>
        <end position="82"/>
    </location>
</feature>
<evidence type="ECO:0000259" key="2">
    <source>
        <dbReference type="Pfam" id="PF19029"/>
    </source>
</evidence>
<evidence type="ECO:0000256" key="1">
    <source>
        <dbReference type="SAM" id="Phobius"/>
    </source>
</evidence>
<dbReference type="InterPro" id="IPR010279">
    <property type="entry name" value="YqjD/ElaB"/>
</dbReference>
<dbReference type="Pfam" id="PF19029">
    <property type="entry name" value="DUF883_C"/>
    <property type="match status" value="1"/>
</dbReference>
<reference evidence="3 4" key="1">
    <citation type="journal article" date="2019" name="bioRxiv">
        <title>Bacteria contribute to plant secondary compound degradation in a generalist herbivore system.</title>
        <authorList>
            <person name="Francoeur C.B."/>
            <person name="Khadempour L."/>
            <person name="Moreira-Soto R.D."/>
            <person name="Gotting K."/>
            <person name="Book A.J."/>
            <person name="Pinto-Tomas A.A."/>
            <person name="Keefover-Ring K."/>
            <person name="Currie C.R."/>
        </authorList>
    </citation>
    <scope>NUCLEOTIDE SEQUENCE [LARGE SCALE GENOMIC DNA]</scope>
    <source>
        <strain evidence="3">Acro-835</strain>
    </source>
</reference>
<protein>
    <submittedName>
        <fullName evidence="3">DUF883 domain-containing protein</fullName>
    </submittedName>
</protein>
<dbReference type="InterPro" id="IPR036629">
    <property type="entry name" value="YjbJ_sf"/>
</dbReference>
<evidence type="ECO:0000313" key="4">
    <source>
        <dbReference type="Proteomes" id="UP001515683"/>
    </source>
</evidence>
<accession>A0ABX0R924</accession>
<evidence type="ECO:0000313" key="3">
    <source>
        <dbReference type="EMBL" id="NIF21831.1"/>
    </source>
</evidence>
<keyword evidence="1" id="KW-0812">Transmembrane</keyword>
<name>A0ABX0R924_9GAMM</name>
<keyword evidence="1" id="KW-0472">Membrane</keyword>
<gene>
    <name evidence="3" type="ORF">F3J40_09510</name>
</gene>
<dbReference type="EMBL" id="VWXF01000003">
    <property type="protein sequence ID" value="NIF21831.1"/>
    <property type="molecule type" value="Genomic_DNA"/>
</dbReference>
<dbReference type="InterPro" id="IPR043605">
    <property type="entry name" value="DUF883_C"/>
</dbReference>
<dbReference type="Gene3D" id="1.10.1470.10">
    <property type="entry name" value="YjbJ"/>
    <property type="match status" value="1"/>
</dbReference>
<proteinExistence type="predicted"/>
<dbReference type="SUPFAM" id="SSF69047">
    <property type="entry name" value="Hypothetical protein YjbJ"/>
    <property type="match status" value="1"/>
</dbReference>
<dbReference type="PANTHER" id="PTHR35893">
    <property type="entry name" value="INNER MEMBRANE PROTEIN-RELATED"/>
    <property type="match status" value="1"/>
</dbReference>
<dbReference type="PANTHER" id="PTHR35893:SF3">
    <property type="entry name" value="INNER MEMBRANE PROTEIN"/>
    <property type="match status" value="1"/>
</dbReference>
<keyword evidence="1" id="KW-1133">Transmembrane helix</keyword>
<keyword evidence="4" id="KW-1185">Reference proteome</keyword>
<dbReference type="RefSeq" id="WP_167014064.1">
    <property type="nucleotide sequence ID" value="NZ_VWXF01000003.1"/>
</dbReference>
<sequence>MSGKTKDTLEEFAGAAEQQWGEVTDSPRHQVRGAARRYSHRASHAAKDAADCLQQQVKENPTAGLAIAAGVGLLVGFLLGRR</sequence>
<comment type="caution">
    <text evidence="3">The sequence shown here is derived from an EMBL/GenBank/DDBJ whole genome shotgun (WGS) entry which is preliminary data.</text>
</comment>
<feature type="transmembrane region" description="Helical" evidence="1">
    <location>
        <begin position="63"/>
        <end position="80"/>
    </location>
</feature>